<gene>
    <name evidence="9" type="ORF">MIMGU_mgv1a008665mg</name>
</gene>
<dbReference type="PANTHER" id="PTHR43591">
    <property type="entry name" value="METHYLTRANSFERASE"/>
    <property type="match status" value="1"/>
</dbReference>
<dbReference type="OMA" id="GNQTHID"/>
<dbReference type="InterPro" id="IPR029063">
    <property type="entry name" value="SAM-dependent_MTases_sf"/>
</dbReference>
<accession>A0A022R9V8</accession>
<evidence type="ECO:0000256" key="3">
    <source>
        <dbReference type="ARBA" id="ARBA00022603"/>
    </source>
</evidence>
<sequence>MTKLMAIAGTGNNTSSLPAALLPSRLRFNPMPSCLRVVKSPLSIPARIRRRLFTDKVRASSSAAVVIETTPDPIVDEKKLNIRKNVLACPICFERVIWNGDSNLSLESVARSSLECKTCKKLYSGKDSHLDLTITGGGKVYGEPMPASTELFRFPLVSFLYERGWRQSFSIWGGFPGPEKEFELIKDYLKPVLGGSIIDASCGSGMFSRLFAKSGLFSLVVALDFSETMLQQCYDFIKQDKNFPEENLIMVRADISRLPFPSSSVDAVHAGAALHCWPSPSSAVAEISRVLKPGGMFVATTYIVDGLFSYLPLSRPLRQNIAQISGSHVFLSEKELEELCTSCGLVNFTSTRNRMFVMISAMKPVV</sequence>
<keyword evidence="2" id="KW-0150">Chloroplast</keyword>
<dbReference type="InterPro" id="IPR013216">
    <property type="entry name" value="Methyltransf_11"/>
</dbReference>
<evidence type="ECO:0000256" key="6">
    <source>
        <dbReference type="ARBA" id="ARBA00022946"/>
    </source>
</evidence>
<evidence type="ECO:0000256" key="5">
    <source>
        <dbReference type="ARBA" id="ARBA00022679"/>
    </source>
</evidence>
<keyword evidence="3" id="KW-0489">Methyltransferase</keyword>
<evidence type="ECO:0000259" key="8">
    <source>
        <dbReference type="Pfam" id="PF08241"/>
    </source>
</evidence>
<dbReference type="Proteomes" id="UP000030748">
    <property type="component" value="Unassembled WGS sequence"/>
</dbReference>
<dbReference type="eggNOG" id="ENOG502QUCH">
    <property type="taxonomic scope" value="Eukaryota"/>
</dbReference>
<evidence type="ECO:0000256" key="7">
    <source>
        <dbReference type="ARBA" id="ARBA00060463"/>
    </source>
</evidence>
<keyword evidence="5" id="KW-0808">Transferase</keyword>
<dbReference type="GO" id="GO:0008168">
    <property type="term" value="F:methyltransferase activity"/>
    <property type="evidence" value="ECO:0000318"/>
    <property type="project" value="GO_Central"/>
</dbReference>
<evidence type="ECO:0000256" key="2">
    <source>
        <dbReference type="ARBA" id="ARBA00022528"/>
    </source>
</evidence>
<dbReference type="STRING" id="4155.A0A022R9V8"/>
<evidence type="ECO:0000313" key="9">
    <source>
        <dbReference type="EMBL" id="EYU36508.1"/>
    </source>
</evidence>
<dbReference type="EMBL" id="KI630592">
    <property type="protein sequence ID" value="EYU36508.1"/>
    <property type="molecule type" value="Genomic_DNA"/>
</dbReference>
<dbReference type="SUPFAM" id="SSF53335">
    <property type="entry name" value="S-adenosyl-L-methionine-dependent methyltransferases"/>
    <property type="match status" value="1"/>
</dbReference>
<comment type="similarity">
    <text evidence="1">Belongs to the methyltransferase superfamily.</text>
</comment>
<dbReference type="KEGG" id="egt:105959365"/>
<comment type="subcellular location">
    <subcellularLocation>
        <location evidence="7">Plastid</location>
        <location evidence="7">Chloroplast</location>
        <location evidence="7">Plastoglobule</location>
    </subcellularLocation>
</comment>
<dbReference type="OrthoDB" id="10017101at2759"/>
<dbReference type="PANTHER" id="PTHR43591:SF46">
    <property type="entry name" value="OS08G0411200 PROTEIN"/>
    <property type="match status" value="1"/>
</dbReference>
<dbReference type="Pfam" id="PF08241">
    <property type="entry name" value="Methyltransf_11"/>
    <property type="match status" value="1"/>
</dbReference>
<dbReference type="CDD" id="cd02440">
    <property type="entry name" value="AdoMet_MTases"/>
    <property type="match status" value="1"/>
</dbReference>
<feature type="domain" description="Methyltransferase type 11" evidence="8">
    <location>
        <begin position="199"/>
        <end position="298"/>
    </location>
</feature>
<evidence type="ECO:0000313" key="10">
    <source>
        <dbReference type="Proteomes" id="UP000030748"/>
    </source>
</evidence>
<protein>
    <recommendedName>
        <fullName evidence="8">Methyltransferase type 11 domain-containing protein</fullName>
    </recommendedName>
</protein>
<dbReference type="GO" id="GO:0009820">
    <property type="term" value="P:alkaloid metabolic process"/>
    <property type="evidence" value="ECO:0007669"/>
    <property type="project" value="UniProtKB-KW"/>
</dbReference>
<keyword evidence="4" id="KW-0934">Plastid</keyword>
<keyword evidence="6" id="KW-0809">Transit peptide</keyword>
<dbReference type="GO" id="GO:0032259">
    <property type="term" value="P:methylation"/>
    <property type="evidence" value="ECO:0007669"/>
    <property type="project" value="UniProtKB-KW"/>
</dbReference>
<dbReference type="FunFam" id="3.40.50.150:FF:000144">
    <property type="entry name" value="Putative methyltransferase, chloroplastic"/>
    <property type="match status" value="1"/>
</dbReference>
<keyword evidence="10" id="KW-1185">Reference proteome</keyword>
<dbReference type="GO" id="GO:0010287">
    <property type="term" value="C:plastoglobule"/>
    <property type="evidence" value="ECO:0007669"/>
    <property type="project" value="UniProtKB-SubCell"/>
</dbReference>
<reference evidence="9 10" key="1">
    <citation type="journal article" date="2013" name="Proc. Natl. Acad. Sci. U.S.A.">
        <title>Fine-scale variation in meiotic recombination in Mimulus inferred from population shotgun sequencing.</title>
        <authorList>
            <person name="Hellsten U."/>
            <person name="Wright K.M."/>
            <person name="Jenkins J."/>
            <person name="Shu S."/>
            <person name="Yuan Y."/>
            <person name="Wessler S.R."/>
            <person name="Schmutz J."/>
            <person name="Willis J.H."/>
            <person name="Rokhsar D.S."/>
        </authorList>
    </citation>
    <scope>NUCLEOTIDE SEQUENCE [LARGE SCALE GENOMIC DNA]</scope>
    <source>
        <strain evidence="10">cv. DUN x IM62</strain>
    </source>
</reference>
<evidence type="ECO:0000256" key="4">
    <source>
        <dbReference type="ARBA" id="ARBA00022640"/>
    </source>
</evidence>
<evidence type="ECO:0000256" key="1">
    <source>
        <dbReference type="ARBA" id="ARBA00008361"/>
    </source>
</evidence>
<dbReference type="PhylomeDB" id="A0A022R9V8"/>
<dbReference type="AlphaFoldDB" id="A0A022R9V8"/>
<dbReference type="GO" id="GO:0008757">
    <property type="term" value="F:S-adenosylmethionine-dependent methyltransferase activity"/>
    <property type="evidence" value="ECO:0007669"/>
    <property type="project" value="InterPro"/>
</dbReference>
<name>A0A022R9V8_ERYGU</name>
<dbReference type="Gene3D" id="3.40.50.150">
    <property type="entry name" value="Vaccinia Virus protein VP39"/>
    <property type="match status" value="1"/>
</dbReference>
<proteinExistence type="inferred from homology"/>
<organism evidence="9 10">
    <name type="scientific">Erythranthe guttata</name>
    <name type="common">Yellow monkey flower</name>
    <name type="synonym">Mimulus guttatus</name>
    <dbReference type="NCBI Taxonomy" id="4155"/>
    <lineage>
        <taxon>Eukaryota</taxon>
        <taxon>Viridiplantae</taxon>
        <taxon>Streptophyta</taxon>
        <taxon>Embryophyta</taxon>
        <taxon>Tracheophyta</taxon>
        <taxon>Spermatophyta</taxon>
        <taxon>Magnoliopsida</taxon>
        <taxon>eudicotyledons</taxon>
        <taxon>Gunneridae</taxon>
        <taxon>Pentapetalae</taxon>
        <taxon>asterids</taxon>
        <taxon>lamiids</taxon>
        <taxon>Lamiales</taxon>
        <taxon>Phrymaceae</taxon>
        <taxon>Erythranthe</taxon>
    </lineage>
</organism>